<feature type="region of interest" description="Disordered" evidence="1">
    <location>
        <begin position="1"/>
        <end position="21"/>
    </location>
</feature>
<sequence length="117" mass="12623">MITPAPASQQPQISPLDWAGDPEQCPKWIGYPTRAGLPAGLKWSGKGEVPAIGARVHIYMNDFGPATVRAYFYADGYLGVLCQLDTMPERLAQHGVTLGHFFGRELEPYTPGPAAPA</sequence>
<evidence type="ECO:0000313" key="2">
    <source>
        <dbReference type="EMBL" id="GGG59873.1"/>
    </source>
</evidence>
<organism evidence="2 3">
    <name type="scientific">Hymenobacter glacieicola</name>
    <dbReference type="NCBI Taxonomy" id="1562124"/>
    <lineage>
        <taxon>Bacteria</taxon>
        <taxon>Pseudomonadati</taxon>
        <taxon>Bacteroidota</taxon>
        <taxon>Cytophagia</taxon>
        <taxon>Cytophagales</taxon>
        <taxon>Hymenobacteraceae</taxon>
        <taxon>Hymenobacter</taxon>
    </lineage>
</organism>
<evidence type="ECO:0000256" key="1">
    <source>
        <dbReference type="SAM" id="MobiDB-lite"/>
    </source>
</evidence>
<dbReference type="EMBL" id="BMGS01000014">
    <property type="protein sequence ID" value="GGG59873.1"/>
    <property type="molecule type" value="Genomic_DNA"/>
</dbReference>
<dbReference type="Proteomes" id="UP000601361">
    <property type="component" value="Unassembled WGS sequence"/>
</dbReference>
<dbReference type="RefSeq" id="WP_188559631.1">
    <property type="nucleotide sequence ID" value="NZ_BMGS01000014.1"/>
</dbReference>
<reference evidence="3" key="1">
    <citation type="journal article" date="2019" name="Int. J. Syst. Evol. Microbiol.">
        <title>The Global Catalogue of Microorganisms (GCM) 10K type strain sequencing project: providing services to taxonomists for standard genome sequencing and annotation.</title>
        <authorList>
            <consortium name="The Broad Institute Genomics Platform"/>
            <consortium name="The Broad Institute Genome Sequencing Center for Infectious Disease"/>
            <person name="Wu L."/>
            <person name="Ma J."/>
        </authorList>
    </citation>
    <scope>NUCLEOTIDE SEQUENCE [LARGE SCALE GENOMIC DNA]</scope>
    <source>
        <strain evidence="3">CGMCC 1.12990</strain>
    </source>
</reference>
<accession>A0ABQ1X681</accession>
<gene>
    <name evidence="2" type="ORF">GCM10011378_39840</name>
</gene>
<evidence type="ECO:0000313" key="3">
    <source>
        <dbReference type="Proteomes" id="UP000601361"/>
    </source>
</evidence>
<protein>
    <submittedName>
        <fullName evidence="2">Uncharacterized protein</fullName>
    </submittedName>
</protein>
<comment type="caution">
    <text evidence="2">The sequence shown here is derived from an EMBL/GenBank/DDBJ whole genome shotgun (WGS) entry which is preliminary data.</text>
</comment>
<feature type="compositionally biased region" description="Low complexity" evidence="1">
    <location>
        <begin position="1"/>
        <end position="15"/>
    </location>
</feature>
<proteinExistence type="predicted"/>
<name>A0ABQ1X681_9BACT</name>
<keyword evidence="3" id="KW-1185">Reference proteome</keyword>